<evidence type="ECO:0000256" key="1">
    <source>
        <dbReference type="SAM" id="MobiDB-lite"/>
    </source>
</evidence>
<sequence>MFLKEGNSEMRLSGATFLKGAVDDFNACESPVLSSGSSLVLTSPALSTSDTCRSAMRETIPSVCAGAGLSSRCSTDCTVLKCVNPLHVKFQEPSGLSGADSVDSFDSLGDLSELHEEHQHVSSVASEKPLTLHDVPESVLYGAIPYLSLPDVIALSRTCKKFHKLVQGYFAVNEHGVMSIPAFDTRSFMQYRPERKPPVTKASSMEPATKASDVKPIRLFFGQQRRDPHPSALRRLLRFIAPDLVIAHMEAHTNPVNGRGKGCAWVFALSQLDAERLLRLSGRIFLDINSNGEEVYLFAPPNCREWLNEHAECAVASAVRPSHLPRQPMVVEAPRKSSAKVEKGLEQCVRPHPQHRGVTEQQAPVAAAQQMPDSVEPLVRVGSPQDEGLQQQERPSEAWKTSNHLQGDSTHGRRRSGEALQSGESTPERLQARRRPWLVAADASAAQRARELRFCSNSSTFLHHEMWGFHPGARLGSGVGGDRFIACPETTTRTVPHNVYTSTIWTGPRRFRHDPYVYGPLCVLAAS</sequence>
<dbReference type="EMBL" id="QSBY01000001">
    <property type="protein sequence ID" value="RHW74213.1"/>
    <property type="molecule type" value="Genomic_DNA"/>
</dbReference>
<dbReference type="EMBL" id="QSBY01000001">
    <property type="protein sequence ID" value="RHW74292.1"/>
    <property type="molecule type" value="Genomic_DNA"/>
</dbReference>
<evidence type="ECO:0000313" key="4">
    <source>
        <dbReference type="EMBL" id="RHW74292.1"/>
    </source>
</evidence>
<comment type="caution">
    <text evidence="3">The sequence shown here is derived from an EMBL/GenBank/DDBJ whole genome shotgun (WGS) entry which is preliminary data.</text>
</comment>
<name>A0A3L6LC35_9TRYP</name>
<dbReference type="PROSITE" id="PS50181">
    <property type="entry name" value="FBOX"/>
    <property type="match status" value="1"/>
</dbReference>
<evidence type="ECO:0000259" key="2">
    <source>
        <dbReference type="PROSITE" id="PS50181"/>
    </source>
</evidence>
<organism evidence="3 5">
    <name type="scientific">Trypanosoma brucei equiperdum</name>
    <dbReference type="NCBI Taxonomy" id="630700"/>
    <lineage>
        <taxon>Eukaryota</taxon>
        <taxon>Discoba</taxon>
        <taxon>Euglenozoa</taxon>
        <taxon>Kinetoplastea</taxon>
        <taxon>Metakinetoplastina</taxon>
        <taxon>Trypanosomatida</taxon>
        <taxon>Trypanosomatidae</taxon>
        <taxon>Trypanosoma</taxon>
    </lineage>
</organism>
<dbReference type="InterPro" id="IPR001810">
    <property type="entry name" value="F-box_dom"/>
</dbReference>
<evidence type="ECO:0000313" key="3">
    <source>
        <dbReference type="EMBL" id="RHW74213.1"/>
    </source>
</evidence>
<accession>A0A3L6LC35</accession>
<protein>
    <submittedName>
        <fullName evidence="3">Cyclin-like F-box protein</fullName>
    </submittedName>
</protein>
<gene>
    <name evidence="4" type="ORF">DPX39_010044600</name>
    <name evidence="3" type="ORF">DPX39_010044700</name>
</gene>
<evidence type="ECO:0000313" key="5">
    <source>
        <dbReference type="Proteomes" id="UP000266743"/>
    </source>
</evidence>
<dbReference type="PANTHER" id="PTHR37561:SF3">
    <property type="entry name" value="F-BOX DOMAIN-CONTAINING PROTEIN"/>
    <property type="match status" value="1"/>
</dbReference>
<feature type="region of interest" description="Disordered" evidence="1">
    <location>
        <begin position="348"/>
        <end position="433"/>
    </location>
</feature>
<dbReference type="Proteomes" id="UP000266743">
    <property type="component" value="Chromosome 1"/>
</dbReference>
<dbReference type="PANTHER" id="PTHR37561">
    <property type="entry name" value="F-BOX DOMAIN-CONTAINING PROTEIN"/>
    <property type="match status" value="1"/>
</dbReference>
<proteinExistence type="predicted"/>
<feature type="domain" description="F-box" evidence="2">
    <location>
        <begin position="129"/>
        <end position="167"/>
    </location>
</feature>
<dbReference type="AlphaFoldDB" id="A0A3L6LC35"/>
<reference evidence="3 5" key="1">
    <citation type="submission" date="2018-09" db="EMBL/GenBank/DDBJ databases">
        <title>whole genome sequence of T. equiperdum IVM-t1 strain.</title>
        <authorList>
            <person name="Suganuma K."/>
        </authorList>
    </citation>
    <scope>NUCLEOTIDE SEQUENCE [LARGE SCALE GENOMIC DNA]</scope>
    <source>
        <strain evidence="3 5">IVM-t1</strain>
    </source>
</reference>
<feature type="compositionally biased region" description="Low complexity" evidence="1">
    <location>
        <begin position="361"/>
        <end position="370"/>
    </location>
</feature>
<feature type="compositionally biased region" description="Polar residues" evidence="1">
    <location>
        <begin position="388"/>
        <end position="409"/>
    </location>
</feature>